<evidence type="ECO:0000313" key="3">
    <source>
        <dbReference type="Proteomes" id="UP000016887"/>
    </source>
</evidence>
<reference evidence="2 3" key="1">
    <citation type="journal article" date="2013" name="Appl. Environ. Microbiol.">
        <title>Variation of the Virus-Related Elements within Syntenic Genomes of the Hyperthermophilic Archaeon Aeropyrum.</title>
        <authorList>
            <person name="Daifuku T."/>
            <person name="Yoshida T."/>
            <person name="Kitamura T."/>
            <person name="Kawaichi S."/>
            <person name="Inoue T."/>
            <person name="Nomura K."/>
            <person name="Yoshida Y."/>
            <person name="Kuno S."/>
            <person name="Sako Y."/>
        </authorList>
    </citation>
    <scope>NUCLEOTIDE SEQUENCE [LARGE SCALE GENOMIC DNA]</scope>
    <source>
        <strain evidence="2 3">SY1</strain>
    </source>
</reference>
<keyword evidence="1" id="KW-1133">Transmembrane helix</keyword>
<dbReference type="RefSeq" id="WP_022541420.1">
    <property type="nucleotide sequence ID" value="NC_022521.1"/>
</dbReference>
<protein>
    <submittedName>
        <fullName evidence="2">Predicted membrane protein</fullName>
    </submittedName>
</protein>
<feature type="transmembrane region" description="Helical" evidence="1">
    <location>
        <begin position="103"/>
        <end position="133"/>
    </location>
</feature>
<dbReference type="Proteomes" id="UP000016887">
    <property type="component" value="Chromosome"/>
</dbReference>
<dbReference type="GeneID" id="17110091"/>
<evidence type="ECO:0000313" key="2">
    <source>
        <dbReference type="EMBL" id="BAN90147.1"/>
    </source>
</evidence>
<organism evidence="2 3">
    <name type="scientific">Aeropyrum camini SY1 = JCM 12091</name>
    <dbReference type="NCBI Taxonomy" id="1198449"/>
    <lineage>
        <taxon>Archaea</taxon>
        <taxon>Thermoproteota</taxon>
        <taxon>Thermoprotei</taxon>
        <taxon>Desulfurococcales</taxon>
        <taxon>Desulfurococcaceae</taxon>
        <taxon>Aeropyrum</taxon>
    </lineage>
</organism>
<name>U3T9G8_9CREN</name>
<dbReference type="eggNOG" id="arCOG01330">
    <property type="taxonomic scope" value="Archaea"/>
</dbReference>
<keyword evidence="1" id="KW-0812">Transmembrane</keyword>
<feature type="transmembrane region" description="Helical" evidence="1">
    <location>
        <begin position="139"/>
        <end position="163"/>
    </location>
</feature>
<dbReference type="KEGG" id="acj:ACAM_0678"/>
<gene>
    <name evidence="2" type="ORF">ACAM_0678</name>
</gene>
<dbReference type="EMBL" id="AP012489">
    <property type="protein sequence ID" value="BAN90147.1"/>
    <property type="molecule type" value="Genomic_DNA"/>
</dbReference>
<dbReference type="AlphaFoldDB" id="U3T9G8"/>
<accession>U3T9G8</accession>
<dbReference type="STRING" id="1198449.ACAM_0678"/>
<evidence type="ECO:0000256" key="1">
    <source>
        <dbReference type="SAM" id="Phobius"/>
    </source>
</evidence>
<proteinExistence type="predicted"/>
<sequence length="166" mass="16939">MIPELLPENPVAAVALASLTPGLEPRYALLIGLGLGLGLPETLALSAAGVLVLALLLYTAIGTVDGLMEALCRRRGSRANPGCLYLALRSSAARRAGGYVERYGWAGLILFIAIPLPATGMYSGALAAALLGIRDPRLLASLLAGGYLSLAITALVGGGVSIVSTW</sequence>
<dbReference type="InterPro" id="IPR009577">
    <property type="entry name" value="Sm_multidrug_ex"/>
</dbReference>
<feature type="transmembrane region" description="Helical" evidence="1">
    <location>
        <begin position="43"/>
        <end position="68"/>
    </location>
</feature>
<keyword evidence="1" id="KW-0472">Membrane</keyword>
<dbReference type="Pfam" id="PF06695">
    <property type="entry name" value="Sm_multidrug_ex"/>
    <property type="match status" value="1"/>
</dbReference>
<keyword evidence="3" id="KW-1185">Reference proteome</keyword>